<organism evidence="1 2">
    <name type="scientific">Hymenobacter jeollabukensis</name>
    <dbReference type="NCBI Taxonomy" id="2025313"/>
    <lineage>
        <taxon>Bacteria</taxon>
        <taxon>Pseudomonadati</taxon>
        <taxon>Bacteroidota</taxon>
        <taxon>Cytophagia</taxon>
        <taxon>Cytophagales</taxon>
        <taxon>Hymenobacteraceae</taxon>
        <taxon>Hymenobacter</taxon>
    </lineage>
</organism>
<comment type="caution">
    <text evidence="1">The sequence shown here is derived from an EMBL/GenBank/DDBJ whole genome shotgun (WGS) entry which is preliminary data.</text>
</comment>
<evidence type="ECO:0000313" key="1">
    <source>
        <dbReference type="EMBL" id="TLM93294.1"/>
    </source>
</evidence>
<dbReference type="AlphaFoldDB" id="A0A5R8WRC1"/>
<evidence type="ECO:0000313" key="2">
    <source>
        <dbReference type="Proteomes" id="UP000305517"/>
    </source>
</evidence>
<gene>
    <name evidence="1" type="ORF">FDY95_11790</name>
</gene>
<sequence length="159" mass="17707">MPKLVASLSGALCALLLTGCGSWSGMFDECEGDNGSGRIASFELVDVSGALIPLTPPRYHPDTVKLYYLGPTGRVAQPFSSQIPVIRRDGPPVYDVDHEDTYLLYLNRADQDTITFRYRLFKDDCQNPDLDGIRIFFNGRDLFSGPRGVNIGTLQFRKR</sequence>
<accession>A0A5R8WRC1</accession>
<evidence type="ECO:0008006" key="3">
    <source>
        <dbReference type="Google" id="ProtNLM"/>
    </source>
</evidence>
<proteinExistence type="predicted"/>
<dbReference type="Proteomes" id="UP000305517">
    <property type="component" value="Unassembled WGS sequence"/>
</dbReference>
<reference evidence="1 2" key="1">
    <citation type="submission" date="2019-05" db="EMBL/GenBank/DDBJ databases">
        <title>Hymenobacter edaphi sp. nov., isolated from abandoned arsenic-contaminated farmland soil.</title>
        <authorList>
            <person name="Nie L."/>
        </authorList>
    </citation>
    <scope>NUCLEOTIDE SEQUENCE [LARGE SCALE GENOMIC DNA]</scope>
    <source>
        <strain evidence="1 2">1-3-3-8</strain>
    </source>
</reference>
<dbReference type="RefSeq" id="WP_138077960.1">
    <property type="nucleotide sequence ID" value="NZ_VAJM01000004.1"/>
</dbReference>
<protein>
    <recommendedName>
        <fullName evidence="3">Lipoprotein</fullName>
    </recommendedName>
</protein>
<keyword evidence="2" id="KW-1185">Reference proteome</keyword>
<dbReference type="EMBL" id="VAJM01000004">
    <property type="protein sequence ID" value="TLM93294.1"/>
    <property type="molecule type" value="Genomic_DNA"/>
</dbReference>
<dbReference type="PROSITE" id="PS51257">
    <property type="entry name" value="PROKAR_LIPOPROTEIN"/>
    <property type="match status" value="1"/>
</dbReference>
<dbReference type="OrthoDB" id="883216at2"/>
<name>A0A5R8WRC1_9BACT</name>